<dbReference type="InterPro" id="IPR050092">
    <property type="entry name" value="RNase_H"/>
</dbReference>
<feature type="domain" description="RNase H type-1" evidence="8">
    <location>
        <begin position="52"/>
        <end position="217"/>
    </location>
</feature>
<evidence type="ECO:0000256" key="4">
    <source>
        <dbReference type="ARBA" id="ARBA00022722"/>
    </source>
</evidence>
<dbReference type="Proteomes" id="UP000799421">
    <property type="component" value="Unassembled WGS sequence"/>
</dbReference>
<dbReference type="PANTHER" id="PTHR10642">
    <property type="entry name" value="RIBONUCLEASE H1"/>
    <property type="match status" value="1"/>
</dbReference>
<dbReference type="Pfam" id="PF00075">
    <property type="entry name" value="RNase_H"/>
    <property type="match status" value="1"/>
</dbReference>
<evidence type="ECO:0000256" key="7">
    <source>
        <dbReference type="ARBA" id="ARBA00022801"/>
    </source>
</evidence>
<dbReference type="GO" id="GO:0003676">
    <property type="term" value="F:nucleic acid binding"/>
    <property type="evidence" value="ECO:0007669"/>
    <property type="project" value="InterPro"/>
</dbReference>
<dbReference type="GO" id="GO:0004523">
    <property type="term" value="F:RNA-DNA hybrid ribonuclease activity"/>
    <property type="evidence" value="ECO:0007669"/>
    <property type="project" value="UniProtKB-EC"/>
</dbReference>
<keyword evidence="10" id="KW-1185">Reference proteome</keyword>
<evidence type="ECO:0000313" key="10">
    <source>
        <dbReference type="Proteomes" id="UP000799421"/>
    </source>
</evidence>
<evidence type="ECO:0000259" key="8">
    <source>
        <dbReference type="PROSITE" id="PS50879"/>
    </source>
</evidence>
<evidence type="ECO:0000256" key="3">
    <source>
        <dbReference type="ARBA" id="ARBA00012180"/>
    </source>
</evidence>
<dbReference type="CDD" id="cd13934">
    <property type="entry name" value="RNase_H_Dikarya_like"/>
    <property type="match status" value="1"/>
</dbReference>
<proteinExistence type="inferred from homology"/>
<evidence type="ECO:0000256" key="5">
    <source>
        <dbReference type="ARBA" id="ARBA00022723"/>
    </source>
</evidence>
<dbReference type="AlphaFoldDB" id="A0A6A7BY15"/>
<dbReference type="SUPFAM" id="SSF53098">
    <property type="entry name" value="Ribonuclease H-like"/>
    <property type="match status" value="1"/>
</dbReference>
<accession>A0A6A7BY15</accession>
<dbReference type="PROSITE" id="PS50879">
    <property type="entry name" value="RNASE_H_1"/>
    <property type="match status" value="1"/>
</dbReference>
<evidence type="ECO:0000256" key="2">
    <source>
        <dbReference type="ARBA" id="ARBA00005300"/>
    </source>
</evidence>
<dbReference type="InterPro" id="IPR012337">
    <property type="entry name" value="RNaseH-like_sf"/>
</dbReference>
<dbReference type="GO" id="GO:0046872">
    <property type="term" value="F:metal ion binding"/>
    <property type="evidence" value="ECO:0007669"/>
    <property type="project" value="UniProtKB-KW"/>
</dbReference>
<keyword evidence="7" id="KW-0378">Hydrolase</keyword>
<dbReference type="EC" id="3.1.26.4" evidence="3"/>
<dbReference type="InterPro" id="IPR036397">
    <property type="entry name" value="RNaseH_sf"/>
</dbReference>
<dbReference type="Gene3D" id="3.30.420.10">
    <property type="entry name" value="Ribonuclease H-like superfamily/Ribonuclease H"/>
    <property type="match status" value="1"/>
</dbReference>
<dbReference type="GO" id="GO:0043137">
    <property type="term" value="P:DNA replication, removal of RNA primer"/>
    <property type="evidence" value="ECO:0007669"/>
    <property type="project" value="TreeGrafter"/>
</dbReference>
<evidence type="ECO:0000313" key="9">
    <source>
        <dbReference type="EMBL" id="KAF2859993.1"/>
    </source>
</evidence>
<comment type="similarity">
    <text evidence="2">Belongs to the RNase H family.</text>
</comment>
<organism evidence="9 10">
    <name type="scientific">Piedraia hortae CBS 480.64</name>
    <dbReference type="NCBI Taxonomy" id="1314780"/>
    <lineage>
        <taxon>Eukaryota</taxon>
        <taxon>Fungi</taxon>
        <taxon>Dikarya</taxon>
        <taxon>Ascomycota</taxon>
        <taxon>Pezizomycotina</taxon>
        <taxon>Dothideomycetes</taxon>
        <taxon>Dothideomycetidae</taxon>
        <taxon>Capnodiales</taxon>
        <taxon>Piedraiaceae</taxon>
        <taxon>Piedraia</taxon>
    </lineage>
</organism>
<dbReference type="InterPro" id="IPR002156">
    <property type="entry name" value="RNaseH_domain"/>
</dbReference>
<keyword evidence="4" id="KW-0540">Nuclease</keyword>
<dbReference type="PANTHER" id="PTHR10642:SF26">
    <property type="entry name" value="RIBONUCLEASE H1"/>
    <property type="match status" value="1"/>
</dbReference>
<gene>
    <name evidence="9" type="ORF">K470DRAFT_217908</name>
</gene>
<reference evidence="9" key="1">
    <citation type="journal article" date="2020" name="Stud. Mycol.">
        <title>101 Dothideomycetes genomes: a test case for predicting lifestyles and emergence of pathogens.</title>
        <authorList>
            <person name="Haridas S."/>
            <person name="Albert R."/>
            <person name="Binder M."/>
            <person name="Bloem J."/>
            <person name="Labutti K."/>
            <person name="Salamov A."/>
            <person name="Andreopoulos B."/>
            <person name="Baker S."/>
            <person name="Barry K."/>
            <person name="Bills G."/>
            <person name="Bluhm B."/>
            <person name="Cannon C."/>
            <person name="Castanera R."/>
            <person name="Culley D."/>
            <person name="Daum C."/>
            <person name="Ezra D."/>
            <person name="Gonzalez J."/>
            <person name="Henrissat B."/>
            <person name="Kuo A."/>
            <person name="Liang C."/>
            <person name="Lipzen A."/>
            <person name="Lutzoni F."/>
            <person name="Magnuson J."/>
            <person name="Mondo S."/>
            <person name="Nolan M."/>
            <person name="Ohm R."/>
            <person name="Pangilinan J."/>
            <person name="Park H.-J."/>
            <person name="Ramirez L."/>
            <person name="Alfaro M."/>
            <person name="Sun H."/>
            <person name="Tritt A."/>
            <person name="Yoshinaga Y."/>
            <person name="Zwiers L.-H."/>
            <person name="Turgeon B."/>
            <person name="Goodwin S."/>
            <person name="Spatafora J."/>
            <person name="Crous P."/>
            <person name="Grigoriev I."/>
        </authorList>
    </citation>
    <scope>NUCLEOTIDE SEQUENCE</scope>
    <source>
        <strain evidence="9">CBS 480.64</strain>
    </source>
</reference>
<comment type="catalytic activity">
    <reaction evidence="1">
        <text>Endonucleolytic cleavage to 5'-phosphomonoester.</text>
        <dbReference type="EC" id="3.1.26.4"/>
    </reaction>
</comment>
<name>A0A6A7BY15_9PEZI</name>
<dbReference type="EMBL" id="MU005986">
    <property type="protein sequence ID" value="KAF2859993.1"/>
    <property type="molecule type" value="Genomic_DNA"/>
</dbReference>
<dbReference type="OrthoDB" id="245563at2759"/>
<evidence type="ECO:0000256" key="1">
    <source>
        <dbReference type="ARBA" id="ARBA00000077"/>
    </source>
</evidence>
<sequence length="226" mass="25607">MHSSWPSWRSDRKFVPDLPLDEIELNSWDDEVVYTVCSHSTFCPSCGRRAAHSDSIIIAVDGACRNNGMINVPQYASIGVYANEYSTYNVAERLTPRQVSANLALTNQMAELYAGIRGLEVAQQIHADETTELTPLKQVIIKSDSMYLVRGMTEWIFKWLANGWVNAKGARVVNWKLFARLDELVKQLNGRGVEVLFWLVPREYNAEADALANQALDDTLGYYSYY</sequence>
<keyword evidence="5" id="KW-0479">Metal-binding</keyword>
<keyword evidence="6" id="KW-0255">Endonuclease</keyword>
<protein>
    <recommendedName>
        <fullName evidence="3">ribonuclease H</fullName>
        <ecNumber evidence="3">3.1.26.4</ecNumber>
    </recommendedName>
</protein>
<evidence type="ECO:0000256" key="6">
    <source>
        <dbReference type="ARBA" id="ARBA00022759"/>
    </source>
</evidence>